<dbReference type="RefSeq" id="WP_139262115.1">
    <property type="nucleotide sequence ID" value="NZ_BBXL01000005.1"/>
</dbReference>
<gene>
    <name evidence="1" type="ORF">SAMN05444362_11939</name>
</gene>
<name>A0A1M5ID91_9BACT</name>
<protein>
    <submittedName>
        <fullName evidence="1">Uncharacterized protein</fullName>
    </submittedName>
</protein>
<evidence type="ECO:0000313" key="2">
    <source>
        <dbReference type="Proteomes" id="UP000184480"/>
    </source>
</evidence>
<dbReference type="STRING" id="1346286.SAMN05444362_11939"/>
<evidence type="ECO:0000313" key="1">
    <source>
        <dbReference type="EMBL" id="SHG26207.1"/>
    </source>
</evidence>
<proteinExistence type="predicted"/>
<sequence>MVEDSDESEVIAIEVVEVNIIEERRKHWKTGEFLDEMERKKIIIPLLNDHLEIKEGGEFPCIVHVLRGSSSYFEIKRRDGKYVIENKKYDTIGEGIEDYFKNDYFKHFYKNEEQREQIWESFVRDGSLQRAIDFINEIIDDEFLDSPLNEIYG</sequence>
<accession>A0A1M5ID91</accession>
<dbReference type="AlphaFoldDB" id="A0A1M5ID91"/>
<keyword evidence="2" id="KW-1185">Reference proteome</keyword>
<organism evidence="1 2">
    <name type="scientific">Dysgonomonas macrotermitis</name>
    <dbReference type="NCBI Taxonomy" id="1346286"/>
    <lineage>
        <taxon>Bacteria</taxon>
        <taxon>Pseudomonadati</taxon>
        <taxon>Bacteroidota</taxon>
        <taxon>Bacteroidia</taxon>
        <taxon>Bacteroidales</taxon>
        <taxon>Dysgonomonadaceae</taxon>
        <taxon>Dysgonomonas</taxon>
    </lineage>
</organism>
<dbReference type="EMBL" id="FQUC01000019">
    <property type="protein sequence ID" value="SHG26207.1"/>
    <property type="molecule type" value="Genomic_DNA"/>
</dbReference>
<dbReference type="Proteomes" id="UP000184480">
    <property type="component" value="Unassembled WGS sequence"/>
</dbReference>
<reference evidence="2" key="1">
    <citation type="submission" date="2016-11" db="EMBL/GenBank/DDBJ databases">
        <authorList>
            <person name="Varghese N."/>
            <person name="Submissions S."/>
        </authorList>
    </citation>
    <scope>NUCLEOTIDE SEQUENCE [LARGE SCALE GENOMIC DNA]</scope>
    <source>
        <strain evidence="2">DSM 27370</strain>
    </source>
</reference>